<reference evidence="2" key="2">
    <citation type="submission" date="2020-03" db="EMBL/GenBank/DDBJ databases">
        <title>Flavobacteriaceae bacterium strain TP-CH-4, a member of the family Flavobacteriaceae isolated from a deep-sea seamount.</title>
        <authorList>
            <person name="Zhang D.-C."/>
        </authorList>
    </citation>
    <scope>NUCLEOTIDE SEQUENCE</scope>
    <source>
        <strain evidence="2">TP-CH-4</strain>
    </source>
</reference>
<dbReference type="Gene3D" id="3.30.460.10">
    <property type="entry name" value="Beta Polymerase, domain 2"/>
    <property type="match status" value="1"/>
</dbReference>
<dbReference type="InterPro" id="IPR043519">
    <property type="entry name" value="NT_sf"/>
</dbReference>
<protein>
    <recommendedName>
        <fullName evidence="1">RelA/SpoT domain-containing protein</fullName>
    </recommendedName>
</protein>
<evidence type="ECO:0000259" key="1">
    <source>
        <dbReference type="SMART" id="SM00954"/>
    </source>
</evidence>
<feature type="domain" description="RelA/SpoT" evidence="1">
    <location>
        <begin position="42"/>
        <end position="164"/>
    </location>
</feature>
<dbReference type="RefSeq" id="WP_152574667.1">
    <property type="nucleotide sequence ID" value="NZ_VIKU02000003.1"/>
</dbReference>
<dbReference type="SUPFAM" id="SSF81301">
    <property type="entry name" value="Nucleotidyltransferase"/>
    <property type="match status" value="1"/>
</dbReference>
<evidence type="ECO:0000313" key="2">
    <source>
        <dbReference type="EMBL" id="NHF60172.1"/>
    </source>
</evidence>
<dbReference type="GO" id="GO:0015969">
    <property type="term" value="P:guanosine tetraphosphate metabolic process"/>
    <property type="evidence" value="ECO:0007669"/>
    <property type="project" value="InterPro"/>
</dbReference>
<name>A0A967AUH2_9FLAO</name>
<dbReference type="EMBL" id="VIKU02000003">
    <property type="protein sequence ID" value="NHF60172.1"/>
    <property type="molecule type" value="Genomic_DNA"/>
</dbReference>
<gene>
    <name evidence="2" type="ORF">FK220_012520</name>
</gene>
<comment type="caution">
    <text evidence="2">The sequence shown here is derived from an EMBL/GenBank/DDBJ whole genome shotgun (WGS) entry which is preliminary data.</text>
</comment>
<evidence type="ECO:0000313" key="3">
    <source>
        <dbReference type="Proteomes" id="UP000707206"/>
    </source>
</evidence>
<keyword evidence="3" id="KW-1185">Reference proteome</keyword>
<dbReference type="Pfam" id="PF04607">
    <property type="entry name" value="RelA_SpoT"/>
    <property type="match status" value="1"/>
</dbReference>
<reference evidence="2" key="1">
    <citation type="submission" date="2019-07" db="EMBL/GenBank/DDBJ databases">
        <authorList>
            <person name="De-Chao Zhang Q."/>
        </authorList>
    </citation>
    <scope>NUCLEOTIDE SEQUENCE</scope>
    <source>
        <strain evidence="2">TP-CH-4</strain>
    </source>
</reference>
<dbReference type="SMART" id="SM00954">
    <property type="entry name" value="RelA_SpoT"/>
    <property type="match status" value="1"/>
</dbReference>
<organism evidence="2 3">
    <name type="scientific">Pelagihabitans pacificus</name>
    <dbReference type="NCBI Taxonomy" id="2696054"/>
    <lineage>
        <taxon>Bacteria</taxon>
        <taxon>Pseudomonadati</taxon>
        <taxon>Bacteroidota</taxon>
        <taxon>Flavobacteriia</taxon>
        <taxon>Flavobacteriales</taxon>
        <taxon>Flavobacteriaceae</taxon>
        <taxon>Pelagihabitans</taxon>
    </lineage>
</organism>
<proteinExistence type="predicted"/>
<dbReference type="InterPro" id="IPR007685">
    <property type="entry name" value="RelA_SpoT"/>
</dbReference>
<dbReference type="Proteomes" id="UP000707206">
    <property type="component" value="Unassembled WGS sequence"/>
</dbReference>
<accession>A0A967AUH2</accession>
<dbReference type="AlphaFoldDB" id="A0A967AUH2"/>
<dbReference type="CDD" id="cd05399">
    <property type="entry name" value="NT_Rel-Spo_like"/>
    <property type="match status" value="1"/>
</dbReference>
<sequence>MVVANQIKTKFALIEPYLDRINSDLDAILLNYCKSNNFAYSSRKKDLFSVSEKFETARFKSWDEIDDLVACTIIVPNLNKEPEVIAFIKSKFNVVDIKNKQSFELNPESFRFDATRCYCKLKSLQTQVQTIYNQYTVEIQVRTALEHAWSVATHPLTYKSDIVEWEMSRLVSKLKANIEQLDMLIIGAADIKRHIISRGFTGVDFKKSIIRTTKKLLENKIIPAEHKPKDLSRYSENVFNLFRNSSDLRGYYKQRNFKQLIEFYENSLKSLSGSFPMSISLYQIVLGLFIQNDRLKDDSKLQFLITNEMKSIFPKSSEIKKVIEL</sequence>